<keyword evidence="2" id="KW-1185">Reference proteome</keyword>
<protein>
    <submittedName>
        <fullName evidence="1">Uncharacterized protein</fullName>
    </submittedName>
</protein>
<evidence type="ECO:0000313" key="1">
    <source>
        <dbReference type="EMBL" id="AQP52313.1"/>
    </source>
</evidence>
<sequence length="275" mass="28406">MVTVDPISAAVDLAKQIVAKIHKAMETAAKAAAQGGGGGAAPQFQAVSSHDTLRAAVIAAHEKDSQHLDNATKVLTTISPALRVAIAAAQFAGKVLQDKNLELLDEQRARLVEAEAVAGPAVADLRTKEQVWEAQQAALREVAQLTAKLQSIPGWEGMASSGYGGAATGQITAVTQLVAGSLRMPSSIREVANLNEAIMTAISTVIGHRTHQISKAPTGVPGSFSCTHVATAALTGLTLKMDAELGGETTQAKLDEVQGLVDASRSMIPNPWPGS</sequence>
<proteinExistence type="predicted"/>
<gene>
    <name evidence="1" type="ORF">BW733_17265</name>
</gene>
<dbReference type="Proteomes" id="UP000188235">
    <property type="component" value="Chromosome"/>
</dbReference>
<name>A0A1Q2D1W4_9ACTN</name>
<dbReference type="AlphaFoldDB" id="A0A1Q2D1W4"/>
<evidence type="ECO:0000313" key="2">
    <source>
        <dbReference type="Proteomes" id="UP000188235"/>
    </source>
</evidence>
<dbReference type="EMBL" id="CP019607">
    <property type="protein sequence ID" value="AQP52313.1"/>
    <property type="molecule type" value="Genomic_DNA"/>
</dbReference>
<reference evidence="1 2" key="1">
    <citation type="journal article" date="2008" name="Int. J. Syst. Evol. Microbiol.">
        <title>Tessaracoccus flavescens sp. nov., isolated from marine sediment.</title>
        <authorList>
            <person name="Lee D.W."/>
            <person name="Lee S.D."/>
        </authorList>
    </citation>
    <scope>NUCLEOTIDE SEQUENCE [LARGE SCALE GENOMIC DNA]</scope>
    <source>
        <strain evidence="1 2">SST-39T</strain>
    </source>
</reference>
<accession>A0A1Q2D1W4</accession>
<dbReference type="KEGG" id="tfa:BW733_17265"/>
<organism evidence="1 2">
    <name type="scientific">Tessaracoccus flavescens</name>
    <dbReference type="NCBI Taxonomy" id="399497"/>
    <lineage>
        <taxon>Bacteria</taxon>
        <taxon>Bacillati</taxon>
        <taxon>Actinomycetota</taxon>
        <taxon>Actinomycetes</taxon>
        <taxon>Propionibacteriales</taxon>
        <taxon>Propionibacteriaceae</taxon>
        <taxon>Tessaracoccus</taxon>
    </lineage>
</organism>